<feature type="domain" description="PLD phosphodiesterase" evidence="7">
    <location>
        <begin position="208"/>
        <end position="235"/>
    </location>
</feature>
<evidence type="ECO:0000256" key="6">
    <source>
        <dbReference type="SAM" id="Phobius"/>
    </source>
</evidence>
<evidence type="ECO:0000313" key="9">
    <source>
        <dbReference type="Proteomes" id="UP000627715"/>
    </source>
</evidence>
<dbReference type="PANTHER" id="PTHR21248:SF22">
    <property type="entry name" value="PHOSPHOLIPASE D"/>
    <property type="match status" value="1"/>
</dbReference>
<dbReference type="InterPro" id="IPR027379">
    <property type="entry name" value="CLS_N"/>
</dbReference>
<dbReference type="GO" id="GO:0032049">
    <property type="term" value="P:cardiolipin biosynthetic process"/>
    <property type="evidence" value="ECO:0007669"/>
    <property type="project" value="UniProtKB-ARBA"/>
</dbReference>
<dbReference type="PROSITE" id="PS50035">
    <property type="entry name" value="PLD"/>
    <property type="match status" value="2"/>
</dbReference>
<dbReference type="AlphaFoldDB" id="A0A917LQG4"/>
<dbReference type="Gene3D" id="3.30.870.10">
    <property type="entry name" value="Endonuclease Chain A"/>
    <property type="match status" value="2"/>
</dbReference>
<reference evidence="8" key="1">
    <citation type="journal article" date="2014" name="Int. J. Syst. Evol. Microbiol.">
        <title>Complete genome sequence of Corynebacterium casei LMG S-19264T (=DSM 44701T), isolated from a smear-ripened cheese.</title>
        <authorList>
            <consortium name="US DOE Joint Genome Institute (JGI-PGF)"/>
            <person name="Walter F."/>
            <person name="Albersmeier A."/>
            <person name="Kalinowski J."/>
            <person name="Ruckert C."/>
        </authorList>
    </citation>
    <scope>NUCLEOTIDE SEQUENCE</scope>
    <source>
        <strain evidence="8">CGMCC 1.15425</strain>
    </source>
</reference>
<evidence type="ECO:0000256" key="3">
    <source>
        <dbReference type="ARBA" id="ARBA00022692"/>
    </source>
</evidence>
<keyword evidence="3 6" id="KW-0812">Transmembrane</keyword>
<dbReference type="Pfam" id="PF13091">
    <property type="entry name" value="PLDc_2"/>
    <property type="match status" value="2"/>
</dbReference>
<dbReference type="Pfam" id="PF13396">
    <property type="entry name" value="PLDc_N"/>
    <property type="match status" value="1"/>
</dbReference>
<organism evidence="8 9">
    <name type="scientific">Pseudohongiella nitratireducens</name>
    <dbReference type="NCBI Taxonomy" id="1768907"/>
    <lineage>
        <taxon>Bacteria</taxon>
        <taxon>Pseudomonadati</taxon>
        <taxon>Pseudomonadota</taxon>
        <taxon>Gammaproteobacteria</taxon>
        <taxon>Pseudomonadales</taxon>
        <taxon>Pseudohongiellaceae</taxon>
        <taxon>Pseudohongiella</taxon>
    </lineage>
</organism>
<dbReference type="InterPro" id="IPR001736">
    <property type="entry name" value="PLipase_D/transphosphatidylase"/>
</dbReference>
<dbReference type="OrthoDB" id="9762009at2"/>
<comment type="caution">
    <text evidence="8">The sequence shown here is derived from an EMBL/GenBank/DDBJ whole genome shotgun (WGS) entry which is preliminary data.</text>
</comment>
<evidence type="ECO:0000256" key="1">
    <source>
        <dbReference type="ARBA" id="ARBA00004651"/>
    </source>
</evidence>
<evidence type="ECO:0000256" key="5">
    <source>
        <dbReference type="ARBA" id="ARBA00023136"/>
    </source>
</evidence>
<keyword evidence="4 6" id="KW-1133">Transmembrane helix</keyword>
<evidence type="ECO:0000256" key="2">
    <source>
        <dbReference type="ARBA" id="ARBA00022475"/>
    </source>
</evidence>
<evidence type="ECO:0000259" key="7">
    <source>
        <dbReference type="PROSITE" id="PS50035"/>
    </source>
</evidence>
<accession>A0A917LQG4</accession>
<gene>
    <name evidence="8" type="primary">cls</name>
    <name evidence="8" type="ORF">GCM10011403_06320</name>
</gene>
<sequence>MWQIQNTLFGLLPLLVLVWGLLTASHALLHKQDSKAAFGWIALCIILPVAGPILYLLFGINRVRSKAQRDYITKMNRDALDTLSMPPGKNFVPHAMIGQRLTRKGLTSCHEIQIYENGEALYPAMLEAIEQAEKRILLASYIFDSKKTGKSIAAALDRAQRRGVEVKVILDGLGEYMYVPRIGHTLKRLGIDFVRFNPISILPPSLNINMRNHRKMMIVDSKVGFTGGQNIGDHHLADAPENLHSVRDVHFSLTGQIVDELEWAFWKDWHYCTGDNQTLAFEGNHQLDLESETWTRLIVDGPNKDLDKLNHLILGQISAASKRVFIMTPYFLPTLDLMGALIAAELRGVEITVLLPRNNNIKLADWASRSIIRELLEADVDIRYIEGKFVHSKLLLIDDQYSLIGTANIDPRSLRLNYELAVEVFSADFNARMERYFLSFCKDAKPCTLSQLNSRSLPIRLRDSLAWLFSPYL</sequence>
<dbReference type="Proteomes" id="UP000627715">
    <property type="component" value="Unassembled WGS sequence"/>
</dbReference>
<dbReference type="EMBL" id="BMIY01000003">
    <property type="protein sequence ID" value="GGG51886.1"/>
    <property type="molecule type" value="Genomic_DNA"/>
</dbReference>
<keyword evidence="9" id="KW-1185">Reference proteome</keyword>
<dbReference type="InterPro" id="IPR025202">
    <property type="entry name" value="PLD-like_dom"/>
</dbReference>
<protein>
    <submittedName>
        <fullName evidence="8">Cardiolipin synthase</fullName>
    </submittedName>
</protein>
<dbReference type="GO" id="GO:0005886">
    <property type="term" value="C:plasma membrane"/>
    <property type="evidence" value="ECO:0007669"/>
    <property type="project" value="UniProtKB-SubCell"/>
</dbReference>
<feature type="transmembrane region" description="Helical" evidence="6">
    <location>
        <begin position="37"/>
        <end position="58"/>
    </location>
</feature>
<reference evidence="8" key="2">
    <citation type="submission" date="2020-09" db="EMBL/GenBank/DDBJ databases">
        <authorList>
            <person name="Sun Q."/>
            <person name="Zhou Y."/>
        </authorList>
    </citation>
    <scope>NUCLEOTIDE SEQUENCE</scope>
    <source>
        <strain evidence="8">CGMCC 1.15425</strain>
    </source>
</reference>
<keyword evidence="2" id="KW-1003">Cell membrane</keyword>
<proteinExistence type="predicted"/>
<comment type="subcellular location">
    <subcellularLocation>
        <location evidence="1">Cell membrane</location>
        <topology evidence="1">Multi-pass membrane protein</topology>
    </subcellularLocation>
</comment>
<keyword evidence="5 6" id="KW-0472">Membrane</keyword>
<dbReference type="SMART" id="SM00155">
    <property type="entry name" value="PLDc"/>
    <property type="match status" value="2"/>
</dbReference>
<dbReference type="RefSeq" id="WP_068809764.1">
    <property type="nucleotide sequence ID" value="NZ_BMIY01000003.1"/>
</dbReference>
<dbReference type="SUPFAM" id="SSF56024">
    <property type="entry name" value="Phospholipase D/nuclease"/>
    <property type="match status" value="2"/>
</dbReference>
<evidence type="ECO:0000313" key="8">
    <source>
        <dbReference type="EMBL" id="GGG51886.1"/>
    </source>
</evidence>
<dbReference type="PANTHER" id="PTHR21248">
    <property type="entry name" value="CARDIOLIPIN SYNTHASE"/>
    <property type="match status" value="1"/>
</dbReference>
<dbReference type="GO" id="GO:0008808">
    <property type="term" value="F:cardiolipin synthase activity"/>
    <property type="evidence" value="ECO:0007669"/>
    <property type="project" value="TreeGrafter"/>
</dbReference>
<evidence type="ECO:0000256" key="4">
    <source>
        <dbReference type="ARBA" id="ARBA00022989"/>
    </source>
</evidence>
<name>A0A917LQG4_9GAMM</name>
<feature type="domain" description="PLD phosphodiesterase" evidence="7">
    <location>
        <begin position="386"/>
        <end position="413"/>
    </location>
</feature>